<dbReference type="AlphaFoldDB" id="A0A6L2N4P1"/>
<accession>A0A6L2N4P1</accession>
<dbReference type="EMBL" id="BKCJ010008205">
    <property type="protein sequence ID" value="GEU81083.1"/>
    <property type="molecule type" value="Genomic_DNA"/>
</dbReference>
<sequence>MRLVNGIFDFGSGVITVYPEQDPFEDDYEKTEKSMDDQDQLLDFNFDDIPQLDGEELSSFVCKMGKSSRNKKRAMENLNLFYPDIKPSSSPGRHLTEEEAANEALALRISKKFALLEEVSPVLEIMAYNDKSDVLRTTESDSDDEEEYEIKRNKFGAPIYGLKLAAYLNCNDQAERSLALKKSLTHSRRLVFGKRPLWEKTLMKPNHQDPNALDNMKLWKRMECHGKIDEMLRIKLREAGSNEEIFTSVTWIRAFNINEPIYSELFHEFYSTYEFDEVCADDELKPRRSSSLDLVTTKPVCECGLVDCKVDEEKKELVLKRRVRFVVDSLSRSLLGRSPRASMQDLYEKMGSMEIRHGAIERIAYRQSYHWDRYAGVFEHMVGVYSVPL</sequence>
<protein>
    <submittedName>
        <fullName evidence="1">Uncharacterized protein</fullName>
    </submittedName>
</protein>
<reference evidence="1" key="1">
    <citation type="journal article" date="2019" name="Sci. Rep.">
        <title>Draft genome of Tanacetum cinerariifolium, the natural source of mosquito coil.</title>
        <authorList>
            <person name="Yamashiro T."/>
            <person name="Shiraishi A."/>
            <person name="Satake H."/>
            <person name="Nakayama K."/>
        </authorList>
    </citation>
    <scope>NUCLEOTIDE SEQUENCE</scope>
</reference>
<name>A0A6L2N4P1_TANCI</name>
<organism evidence="1">
    <name type="scientific">Tanacetum cinerariifolium</name>
    <name type="common">Dalmatian daisy</name>
    <name type="synonym">Chrysanthemum cinerariifolium</name>
    <dbReference type="NCBI Taxonomy" id="118510"/>
    <lineage>
        <taxon>Eukaryota</taxon>
        <taxon>Viridiplantae</taxon>
        <taxon>Streptophyta</taxon>
        <taxon>Embryophyta</taxon>
        <taxon>Tracheophyta</taxon>
        <taxon>Spermatophyta</taxon>
        <taxon>Magnoliopsida</taxon>
        <taxon>eudicotyledons</taxon>
        <taxon>Gunneridae</taxon>
        <taxon>Pentapetalae</taxon>
        <taxon>asterids</taxon>
        <taxon>campanulids</taxon>
        <taxon>Asterales</taxon>
        <taxon>Asteraceae</taxon>
        <taxon>Asteroideae</taxon>
        <taxon>Anthemideae</taxon>
        <taxon>Anthemidinae</taxon>
        <taxon>Tanacetum</taxon>
    </lineage>
</organism>
<proteinExistence type="predicted"/>
<evidence type="ECO:0000313" key="1">
    <source>
        <dbReference type="EMBL" id="GEU81083.1"/>
    </source>
</evidence>
<comment type="caution">
    <text evidence="1">The sequence shown here is derived from an EMBL/GenBank/DDBJ whole genome shotgun (WGS) entry which is preliminary data.</text>
</comment>
<gene>
    <name evidence="1" type="ORF">Tci_053061</name>
</gene>